<evidence type="ECO:0000313" key="5">
    <source>
        <dbReference type="EMBL" id="PSR29594.1"/>
    </source>
</evidence>
<reference evidence="5 6" key="1">
    <citation type="journal article" date="2014" name="BMC Genomics">
        <title>Comparison of environmental and isolate Sulfobacillus genomes reveals diverse carbon, sulfur, nitrogen, and hydrogen metabolisms.</title>
        <authorList>
            <person name="Justice N.B."/>
            <person name="Norman A."/>
            <person name="Brown C.T."/>
            <person name="Singh A."/>
            <person name="Thomas B.C."/>
            <person name="Banfield J.F."/>
        </authorList>
    </citation>
    <scope>NUCLEOTIDE SEQUENCE [LARGE SCALE GENOMIC DNA]</scope>
    <source>
        <strain evidence="5">AMDSBA1</strain>
    </source>
</reference>
<dbReference type="PANTHER" id="PTHR18968:SF133">
    <property type="entry name" value="BENZOYLFORMATE DECARBOXYLASE"/>
    <property type="match status" value="1"/>
</dbReference>
<evidence type="ECO:0000259" key="4">
    <source>
        <dbReference type="Pfam" id="PF02776"/>
    </source>
</evidence>
<dbReference type="PANTHER" id="PTHR18968">
    <property type="entry name" value="THIAMINE PYROPHOSPHATE ENZYMES"/>
    <property type="match status" value="1"/>
</dbReference>
<comment type="caution">
    <text evidence="5">The sequence shown here is derived from an EMBL/GenBank/DDBJ whole genome shotgun (WGS) entry which is preliminary data.</text>
</comment>
<dbReference type="GO" id="GO:0030976">
    <property type="term" value="F:thiamine pyrophosphate binding"/>
    <property type="evidence" value="ECO:0007669"/>
    <property type="project" value="InterPro"/>
</dbReference>
<evidence type="ECO:0000256" key="2">
    <source>
        <dbReference type="ARBA" id="ARBA00023052"/>
    </source>
</evidence>
<evidence type="ECO:0000259" key="3">
    <source>
        <dbReference type="Pfam" id="PF02775"/>
    </source>
</evidence>
<dbReference type="AlphaFoldDB" id="A0A2T2X526"/>
<dbReference type="InterPro" id="IPR012001">
    <property type="entry name" value="Thiamin_PyroP_enz_TPP-bd_dom"/>
</dbReference>
<comment type="similarity">
    <text evidence="1">Belongs to the TPP enzyme family.</text>
</comment>
<sequence length="549" mass="61006">MAAYGTTSREMNIMVSYADYLLMWLRRQGITRIFGNPGTTELPLVEALARQSEIEYVVGIHETAVCAMADGLARLSRKIQVVSLHAAPGLGNAEAMIYNAAFSHSPLLLLIGQQDTRLRYERPFLGAPLKDLISPLVLDVWDITEPDHMLRSMRQAWARLQVEPSGPVALIVPMNILSQPVPGDEDALWLAPVVPVKMENAPSEEITREFLSLLAKPSPKALVVGDRAVQNPEVLPALSWIAHYGHCDVFGEPFATQLSFLPWDDACYKGRLPRAERDLSRCLSPYRYVVGLGTEMFRVFTRGEDHLPWWDQASIIQIDSDVRYFHYAPGTASILAPLDSFIFSVANRLPDAIKHEPTAPVEAGERPRRLETNHVGEEFWRSLASLIPPDMIVVDESISAQSALLRHLQRQYPATYYAQAGGSLGWGIGAAVGMCFQNSKPVMAIVGDGSALFGLYALWTAAHYQLPVRVLIYDNHGYQILKDQIRDNAKAHELLDIRQPPIHWPSILKGLSCSVLESALPCSPQDLALGWQQFAGQKGPSVWVIHEKI</sequence>
<organism evidence="5 6">
    <name type="scientific">Sulfobacillus benefaciens</name>
    <dbReference type="NCBI Taxonomy" id="453960"/>
    <lineage>
        <taxon>Bacteria</taxon>
        <taxon>Bacillati</taxon>
        <taxon>Bacillota</taxon>
        <taxon>Clostridia</taxon>
        <taxon>Eubacteriales</taxon>
        <taxon>Clostridiales Family XVII. Incertae Sedis</taxon>
        <taxon>Sulfobacillus</taxon>
    </lineage>
</organism>
<dbReference type="Pfam" id="PF02776">
    <property type="entry name" value="TPP_enzyme_N"/>
    <property type="match status" value="1"/>
</dbReference>
<proteinExistence type="inferred from homology"/>
<name>A0A2T2X526_9FIRM</name>
<dbReference type="GO" id="GO:0050660">
    <property type="term" value="F:flavin adenine dinucleotide binding"/>
    <property type="evidence" value="ECO:0007669"/>
    <property type="project" value="TreeGrafter"/>
</dbReference>
<dbReference type="CDD" id="cd02002">
    <property type="entry name" value="TPP_BFDC"/>
    <property type="match status" value="1"/>
</dbReference>
<dbReference type="EMBL" id="PXYT01000015">
    <property type="protein sequence ID" value="PSR29594.1"/>
    <property type="molecule type" value="Genomic_DNA"/>
</dbReference>
<dbReference type="CDD" id="cd07035">
    <property type="entry name" value="TPP_PYR_POX_like"/>
    <property type="match status" value="1"/>
</dbReference>
<evidence type="ECO:0008006" key="7">
    <source>
        <dbReference type="Google" id="ProtNLM"/>
    </source>
</evidence>
<dbReference type="SUPFAM" id="SSF52518">
    <property type="entry name" value="Thiamin diphosphate-binding fold (THDP-binding)"/>
    <property type="match status" value="2"/>
</dbReference>
<accession>A0A2T2X526</accession>
<dbReference type="GO" id="GO:0003984">
    <property type="term" value="F:acetolactate synthase activity"/>
    <property type="evidence" value="ECO:0007669"/>
    <property type="project" value="TreeGrafter"/>
</dbReference>
<feature type="domain" description="Thiamine pyrophosphate enzyme N-terminal TPP-binding" evidence="4">
    <location>
        <begin position="17"/>
        <end position="120"/>
    </location>
</feature>
<dbReference type="InterPro" id="IPR011766">
    <property type="entry name" value="TPP_enzyme_TPP-bd"/>
</dbReference>
<dbReference type="SUPFAM" id="SSF52467">
    <property type="entry name" value="DHS-like NAD/FAD-binding domain"/>
    <property type="match status" value="1"/>
</dbReference>
<feature type="domain" description="Thiamine pyrophosphate enzyme TPP-binding" evidence="3">
    <location>
        <begin position="402"/>
        <end position="542"/>
    </location>
</feature>
<dbReference type="InterPro" id="IPR029061">
    <property type="entry name" value="THDP-binding"/>
</dbReference>
<gene>
    <name evidence="5" type="ORF">C7B43_08010</name>
</gene>
<dbReference type="InterPro" id="IPR045229">
    <property type="entry name" value="TPP_enz"/>
</dbReference>
<dbReference type="Proteomes" id="UP000242699">
    <property type="component" value="Unassembled WGS sequence"/>
</dbReference>
<dbReference type="InterPro" id="IPR029035">
    <property type="entry name" value="DHS-like_NAD/FAD-binding_dom"/>
</dbReference>
<dbReference type="Pfam" id="PF02775">
    <property type="entry name" value="TPP_enzyme_C"/>
    <property type="match status" value="1"/>
</dbReference>
<evidence type="ECO:0000313" key="6">
    <source>
        <dbReference type="Proteomes" id="UP000242699"/>
    </source>
</evidence>
<dbReference type="Gene3D" id="3.40.50.1220">
    <property type="entry name" value="TPP-binding domain"/>
    <property type="match status" value="1"/>
</dbReference>
<keyword evidence="2" id="KW-0786">Thiamine pyrophosphate</keyword>
<evidence type="ECO:0000256" key="1">
    <source>
        <dbReference type="ARBA" id="ARBA00007812"/>
    </source>
</evidence>
<protein>
    <recommendedName>
        <fullName evidence="7">Benzoylformate decarboxylase</fullName>
    </recommendedName>
</protein>
<dbReference type="Gene3D" id="3.40.50.970">
    <property type="match status" value="2"/>
</dbReference>